<keyword evidence="15" id="KW-0695">RNA-directed DNA polymerase</keyword>
<evidence type="ECO:0000256" key="8">
    <source>
        <dbReference type="ARBA" id="ARBA00022741"/>
    </source>
</evidence>
<evidence type="ECO:0000256" key="15">
    <source>
        <dbReference type="ARBA" id="ARBA00022918"/>
    </source>
</evidence>
<dbReference type="Proteomes" id="UP000298390">
    <property type="component" value="Unassembled WGS sequence"/>
</dbReference>
<dbReference type="GO" id="GO:0004519">
    <property type="term" value="F:endonuclease activity"/>
    <property type="evidence" value="ECO:0007669"/>
    <property type="project" value="UniProtKB-KW"/>
</dbReference>
<dbReference type="GO" id="GO:0003887">
    <property type="term" value="F:DNA-directed DNA polymerase activity"/>
    <property type="evidence" value="ECO:0007669"/>
    <property type="project" value="UniProtKB-KW"/>
</dbReference>
<dbReference type="EMBL" id="SEKV01000496">
    <property type="protein sequence ID" value="TFY56531.1"/>
    <property type="molecule type" value="Genomic_DNA"/>
</dbReference>
<evidence type="ECO:0000256" key="17">
    <source>
        <dbReference type="ARBA" id="ARBA00023113"/>
    </source>
</evidence>
<evidence type="ECO:0000256" key="13">
    <source>
        <dbReference type="ARBA" id="ARBA00022884"/>
    </source>
</evidence>
<dbReference type="Pfam" id="PF14223">
    <property type="entry name" value="Retrotran_gag_2"/>
    <property type="match status" value="1"/>
</dbReference>
<dbReference type="InterPro" id="IPR036397">
    <property type="entry name" value="RNaseH_sf"/>
</dbReference>
<protein>
    <recommendedName>
        <fullName evidence="22">Integrase catalytic domain-containing protein</fullName>
    </recommendedName>
</protein>
<reference evidence="23 24" key="1">
    <citation type="submission" date="2019-01" db="EMBL/GenBank/DDBJ databases">
        <title>Genome sequencing of the rare red list fungi Fomitopsis rosea.</title>
        <authorList>
            <person name="Buettner E."/>
            <person name="Kellner H."/>
        </authorList>
    </citation>
    <scope>NUCLEOTIDE SEQUENCE [LARGE SCALE GENOMIC DNA]</scope>
    <source>
        <strain evidence="23 24">DSM 105464</strain>
    </source>
</reference>
<keyword evidence="16" id="KW-0808">Transferase</keyword>
<evidence type="ECO:0000313" key="24">
    <source>
        <dbReference type="Proteomes" id="UP000298390"/>
    </source>
</evidence>
<comment type="caution">
    <text evidence="23">The sequence shown here is derived from an EMBL/GenBank/DDBJ whole genome shotgun (WGS) entry which is preliminary data.</text>
</comment>
<keyword evidence="9" id="KW-0255">Endonuclease</keyword>
<feature type="compositionally biased region" description="Polar residues" evidence="21">
    <location>
        <begin position="182"/>
        <end position="193"/>
    </location>
</feature>
<keyword evidence="14" id="KW-0229">DNA integration</keyword>
<evidence type="ECO:0000256" key="9">
    <source>
        <dbReference type="ARBA" id="ARBA00022759"/>
    </source>
</evidence>
<dbReference type="GO" id="GO:0003723">
    <property type="term" value="F:RNA binding"/>
    <property type="evidence" value="ECO:0007669"/>
    <property type="project" value="UniProtKB-KW"/>
</dbReference>
<dbReference type="InterPro" id="IPR039537">
    <property type="entry name" value="Retrotran_Ty1/copia-like"/>
</dbReference>
<feature type="compositionally biased region" description="Low complexity" evidence="21">
    <location>
        <begin position="659"/>
        <end position="694"/>
    </location>
</feature>
<evidence type="ECO:0000259" key="22">
    <source>
        <dbReference type="PROSITE" id="PS50994"/>
    </source>
</evidence>
<keyword evidence="18" id="KW-0233">DNA recombination</keyword>
<dbReference type="CDD" id="cd09272">
    <property type="entry name" value="RNase_HI_RT_Ty1"/>
    <property type="match status" value="1"/>
</dbReference>
<feature type="compositionally biased region" description="Low complexity" evidence="21">
    <location>
        <begin position="169"/>
        <end position="181"/>
    </location>
</feature>
<keyword evidence="10" id="KW-0378">Hydrolase</keyword>
<keyword evidence="4" id="KW-0645">Protease</keyword>
<evidence type="ECO:0000256" key="4">
    <source>
        <dbReference type="ARBA" id="ARBA00022670"/>
    </source>
</evidence>
<comment type="function">
    <text evidence="1">The aspartyl protease (PR) mediates the proteolytic cleavages of the Gag and Gag-Pol polyproteins after assembly of the VLP.</text>
</comment>
<dbReference type="InterPro" id="IPR012337">
    <property type="entry name" value="RNaseH-like_sf"/>
</dbReference>
<keyword evidence="6" id="KW-0540">Nuclease</keyword>
<keyword evidence="5" id="KW-0548">Nucleotidyltransferase</keyword>
<accession>A0A4Y9Y540</accession>
<keyword evidence="16" id="KW-0239">DNA-directed DNA polymerase</keyword>
<feature type="region of interest" description="Disordered" evidence="21">
    <location>
        <begin position="118"/>
        <end position="234"/>
    </location>
</feature>
<evidence type="ECO:0000256" key="19">
    <source>
        <dbReference type="ARBA" id="ARBA00048173"/>
    </source>
</evidence>
<dbReference type="Gene3D" id="3.30.420.10">
    <property type="entry name" value="Ribonuclease H-like superfamily/Ribonuclease H"/>
    <property type="match status" value="1"/>
</dbReference>
<dbReference type="STRING" id="34475.A0A4Y9Y540"/>
<dbReference type="InterPro" id="IPR054722">
    <property type="entry name" value="PolX-like_BBD"/>
</dbReference>
<dbReference type="GO" id="GO:0046872">
    <property type="term" value="F:metal ion binding"/>
    <property type="evidence" value="ECO:0007669"/>
    <property type="project" value="UniProtKB-KW"/>
</dbReference>
<dbReference type="AlphaFoldDB" id="A0A4Y9Y540"/>
<proteinExistence type="predicted"/>
<dbReference type="Pfam" id="PF13976">
    <property type="entry name" value="gag_pre-integrs"/>
    <property type="match status" value="1"/>
</dbReference>
<gene>
    <name evidence="23" type="ORF">EVJ58_g7579</name>
</gene>
<comment type="catalytic activity">
    <reaction evidence="19">
        <text>DNA(n) + a 2'-deoxyribonucleoside 5'-triphosphate = DNA(n+1) + diphosphate</text>
        <dbReference type="Rhea" id="RHEA:22508"/>
        <dbReference type="Rhea" id="RHEA-COMP:17339"/>
        <dbReference type="Rhea" id="RHEA-COMP:17340"/>
        <dbReference type="ChEBI" id="CHEBI:33019"/>
        <dbReference type="ChEBI" id="CHEBI:61560"/>
        <dbReference type="ChEBI" id="CHEBI:173112"/>
        <dbReference type="EC" id="2.7.7.49"/>
    </reaction>
</comment>
<evidence type="ECO:0000256" key="21">
    <source>
        <dbReference type="SAM" id="MobiDB-lite"/>
    </source>
</evidence>
<evidence type="ECO:0000256" key="14">
    <source>
        <dbReference type="ARBA" id="ARBA00022908"/>
    </source>
</evidence>
<keyword evidence="17" id="KW-0917">Virion maturation</keyword>
<dbReference type="GO" id="GO:0015074">
    <property type="term" value="P:DNA integration"/>
    <property type="evidence" value="ECO:0007669"/>
    <property type="project" value="UniProtKB-KW"/>
</dbReference>
<keyword evidence="13" id="KW-0694">RNA-binding</keyword>
<keyword evidence="11" id="KW-0067">ATP-binding</keyword>
<evidence type="ECO:0000256" key="12">
    <source>
        <dbReference type="ARBA" id="ARBA00022842"/>
    </source>
</evidence>
<dbReference type="PROSITE" id="PS50994">
    <property type="entry name" value="INTEGRASE"/>
    <property type="match status" value="1"/>
</dbReference>
<name>A0A4Y9Y540_9APHY</name>
<evidence type="ECO:0000256" key="2">
    <source>
        <dbReference type="ARBA" id="ARBA00022578"/>
    </source>
</evidence>
<comment type="catalytic activity">
    <reaction evidence="20">
        <text>DNA(n) + a 2'-deoxyribonucleoside 5'-triphosphate = DNA(n+1) + diphosphate</text>
        <dbReference type="Rhea" id="RHEA:22508"/>
        <dbReference type="Rhea" id="RHEA-COMP:17339"/>
        <dbReference type="Rhea" id="RHEA-COMP:17340"/>
        <dbReference type="ChEBI" id="CHEBI:33019"/>
        <dbReference type="ChEBI" id="CHEBI:61560"/>
        <dbReference type="ChEBI" id="CHEBI:173112"/>
        <dbReference type="EC" id="2.7.7.7"/>
    </reaction>
</comment>
<dbReference type="GO" id="GO:0008233">
    <property type="term" value="F:peptidase activity"/>
    <property type="evidence" value="ECO:0007669"/>
    <property type="project" value="UniProtKB-KW"/>
</dbReference>
<dbReference type="GO" id="GO:0005524">
    <property type="term" value="F:ATP binding"/>
    <property type="evidence" value="ECO:0007669"/>
    <property type="project" value="UniProtKB-KW"/>
</dbReference>
<dbReference type="GO" id="GO:0003964">
    <property type="term" value="F:RNA-directed DNA polymerase activity"/>
    <property type="evidence" value="ECO:0007669"/>
    <property type="project" value="UniProtKB-KW"/>
</dbReference>
<dbReference type="PANTHER" id="PTHR42648:SF11">
    <property type="entry name" value="TRANSPOSON TY4-P GAG-POL POLYPROTEIN"/>
    <property type="match status" value="1"/>
</dbReference>
<dbReference type="GO" id="GO:0032196">
    <property type="term" value="P:transposition"/>
    <property type="evidence" value="ECO:0007669"/>
    <property type="project" value="UniProtKB-KW"/>
</dbReference>
<dbReference type="InterPro" id="IPR001584">
    <property type="entry name" value="Integrase_cat-core"/>
</dbReference>
<evidence type="ECO:0000256" key="6">
    <source>
        <dbReference type="ARBA" id="ARBA00022722"/>
    </source>
</evidence>
<evidence type="ECO:0000256" key="16">
    <source>
        <dbReference type="ARBA" id="ARBA00022932"/>
    </source>
</evidence>
<feature type="compositionally biased region" description="Polar residues" evidence="21">
    <location>
        <begin position="153"/>
        <end position="168"/>
    </location>
</feature>
<dbReference type="Pfam" id="PF22936">
    <property type="entry name" value="Pol_BBD"/>
    <property type="match status" value="1"/>
</dbReference>
<dbReference type="InterPro" id="IPR025724">
    <property type="entry name" value="GAG-pre-integrase_dom"/>
</dbReference>
<sequence>MTEEVLAQIGYLKNAASIWAEARRLYAGQSSTDWTMTITNLVTTRYAVGQDLLAHIAKMKGFCRDLILMNRDIDDELYACFLRISMPTSWNYVFAGLPDRYSSQEVERQLKDEHGIHANQQTQSHLYRAGNGKQSFGKKKRKGRGGNGSQNGESTPHAGSSPGKANSGSDSATQTSTAQTSENKQNRGASSGKQPHRPYRPYTQQQQRPPRANQAVDDAASVSDAGHDSSYLAAGPIPHSRFTWILDGGSTTHICNDRSAFRSLCETRGTIGSIQKTGPQLQVLGRGEIRILCRVDGRDERTVTLKDVAYCPDARDNLISESRMDHHGLEIRKRNGTVAILKPNGDVAMQGTLRYNLYELDCAIAPPDSHPSDVAFSAKSDTSNIDLWHRRLGHLNERSIRHLAKQRMVTGLDLVVSGSLGPCGGCAYGKHARAPFPEHVERAKEVLERLHMDLQGPFLPSILGYTYTLAVVDDASRKGWKEYLKHKSDATDEIKALVTRLETLTGKKLKYLRTDGGGEFINRILGEWLREKGITHEYSTPDTPQQNGVTERFNRTTHEHALCMLHEAGMKPGFWPEAHEYASYVRNMSPTSALDGMTPDEAFSGTKPNVSTLRIFGSPCHVRILPKDRSKLDALSTASIGGVSPGTDTRSDVDPLIKSTSSLPATSSTPAAQTEPRSSPTTSTTSPSPSAMSSPDPPLRRSTHNGVFSIIAVHVDNMLSFSENPDELARIRHHLHDLFEMKEEDANWLMGFEIIDYLDSHTVAISHRQYVETVIKRFRMDGCTPVSTPMEKGLILDKYEGPFTPEEEEQMRRTPYRALIGALTWISLISRPDIAFATTYLAQFNSNSGPEHWEAAQHILVYLAGTLNHVLLLGGEGEDATRLIGWSDADHGRDIVDRQSVSAYVWQIGNTSVSWSSKKQQTVAISSTESEYMAMTHSSKHGIWLRRLLIELNELVSESEIATPIFVDNKSSIDLSKEARFHARTKHIDVQHHFIREHVEDGMFVVMHVPSHLNIADGLTKPLDRVSFEIFVDALGLVS</sequence>
<evidence type="ECO:0000256" key="20">
    <source>
        <dbReference type="ARBA" id="ARBA00049244"/>
    </source>
</evidence>
<dbReference type="GO" id="GO:0006310">
    <property type="term" value="P:DNA recombination"/>
    <property type="evidence" value="ECO:0007669"/>
    <property type="project" value="UniProtKB-KW"/>
</dbReference>
<evidence type="ECO:0000256" key="10">
    <source>
        <dbReference type="ARBA" id="ARBA00022801"/>
    </source>
</evidence>
<evidence type="ECO:0000256" key="3">
    <source>
        <dbReference type="ARBA" id="ARBA00022612"/>
    </source>
</evidence>
<dbReference type="SUPFAM" id="SSF53098">
    <property type="entry name" value="Ribonuclease H-like"/>
    <property type="match status" value="1"/>
</dbReference>
<keyword evidence="8" id="KW-0547">Nucleotide-binding</keyword>
<evidence type="ECO:0000313" key="23">
    <source>
        <dbReference type="EMBL" id="TFY56531.1"/>
    </source>
</evidence>
<dbReference type="GO" id="GO:0006508">
    <property type="term" value="P:proteolysis"/>
    <property type="evidence" value="ECO:0007669"/>
    <property type="project" value="UniProtKB-KW"/>
</dbReference>
<feature type="domain" description="Integrase catalytic" evidence="22">
    <location>
        <begin position="433"/>
        <end position="607"/>
    </location>
</feature>
<dbReference type="Pfam" id="PF00665">
    <property type="entry name" value="rve"/>
    <property type="match status" value="1"/>
</dbReference>
<dbReference type="PANTHER" id="PTHR42648">
    <property type="entry name" value="TRANSPOSASE, PUTATIVE-RELATED"/>
    <property type="match status" value="1"/>
</dbReference>
<feature type="compositionally biased region" description="Low complexity" evidence="21">
    <location>
        <begin position="200"/>
        <end position="230"/>
    </location>
</feature>
<organism evidence="23 24">
    <name type="scientific">Rhodofomes roseus</name>
    <dbReference type="NCBI Taxonomy" id="34475"/>
    <lineage>
        <taxon>Eukaryota</taxon>
        <taxon>Fungi</taxon>
        <taxon>Dikarya</taxon>
        <taxon>Basidiomycota</taxon>
        <taxon>Agaricomycotina</taxon>
        <taxon>Agaricomycetes</taxon>
        <taxon>Polyporales</taxon>
        <taxon>Rhodofomes</taxon>
    </lineage>
</organism>
<feature type="region of interest" description="Disordered" evidence="21">
    <location>
        <begin position="638"/>
        <end position="703"/>
    </location>
</feature>
<evidence type="ECO:0000256" key="5">
    <source>
        <dbReference type="ARBA" id="ARBA00022695"/>
    </source>
</evidence>
<keyword evidence="12" id="KW-0460">Magnesium</keyword>
<keyword evidence="2" id="KW-0815">Transposition</keyword>
<evidence type="ECO:0000256" key="1">
    <source>
        <dbReference type="ARBA" id="ARBA00002180"/>
    </source>
</evidence>
<evidence type="ECO:0000256" key="18">
    <source>
        <dbReference type="ARBA" id="ARBA00023172"/>
    </source>
</evidence>
<dbReference type="GO" id="GO:0005634">
    <property type="term" value="C:nucleus"/>
    <property type="evidence" value="ECO:0007669"/>
    <property type="project" value="UniProtKB-ARBA"/>
</dbReference>
<keyword evidence="7" id="KW-0479">Metal-binding</keyword>
<evidence type="ECO:0000256" key="11">
    <source>
        <dbReference type="ARBA" id="ARBA00022840"/>
    </source>
</evidence>
<evidence type="ECO:0000256" key="7">
    <source>
        <dbReference type="ARBA" id="ARBA00022723"/>
    </source>
</evidence>
<keyword evidence="3" id="KW-1188">Viral release from host cell</keyword>